<comment type="similarity">
    <text evidence="1 2">Belongs to the enoyl-CoA hydratase/isomerase family.</text>
</comment>
<evidence type="ECO:0000256" key="2">
    <source>
        <dbReference type="RuleBase" id="RU003707"/>
    </source>
</evidence>
<accession>A0A5B8YGL3</accession>
<dbReference type="PANTHER" id="PTHR42964">
    <property type="entry name" value="ENOYL-COA HYDRATASE"/>
    <property type="match status" value="1"/>
</dbReference>
<dbReference type="RefSeq" id="WP_141200719.1">
    <property type="nucleotide sequence ID" value="NZ_CP041186.1"/>
</dbReference>
<dbReference type="Gene3D" id="3.90.226.10">
    <property type="entry name" value="2-enoyl-CoA Hydratase, Chain A, domain 1"/>
    <property type="match status" value="1"/>
</dbReference>
<dbReference type="InterPro" id="IPR014748">
    <property type="entry name" value="Enoyl-CoA_hydra_C"/>
</dbReference>
<dbReference type="InterPro" id="IPR051683">
    <property type="entry name" value="Enoyl-CoA_Hydratase/Isomerase"/>
</dbReference>
<dbReference type="Proteomes" id="UP000315995">
    <property type="component" value="Chromosome"/>
</dbReference>
<keyword evidence="4" id="KW-1185">Reference proteome</keyword>
<dbReference type="Gene3D" id="1.10.12.10">
    <property type="entry name" value="Lyase 2-enoyl-coa Hydratase, Chain A, domain 2"/>
    <property type="match status" value="1"/>
</dbReference>
<dbReference type="GO" id="GO:0003824">
    <property type="term" value="F:catalytic activity"/>
    <property type="evidence" value="ECO:0007669"/>
    <property type="project" value="InterPro"/>
</dbReference>
<dbReference type="AlphaFoldDB" id="A0A4Y6Q2P1"/>
<organism evidence="3 4">
    <name type="scientific">Persicimonas caeni</name>
    <dbReference type="NCBI Taxonomy" id="2292766"/>
    <lineage>
        <taxon>Bacteria</taxon>
        <taxon>Deltaproteobacteria</taxon>
        <taxon>Bradymonadales</taxon>
        <taxon>Bradymonadaceae</taxon>
        <taxon>Persicimonas</taxon>
    </lineage>
</organism>
<dbReference type="CDD" id="cd06558">
    <property type="entry name" value="crotonase-like"/>
    <property type="match status" value="1"/>
</dbReference>
<gene>
    <name evidence="3" type="ORF">FIV42_27080</name>
</gene>
<name>A0A4Y6Q2P1_PERCE</name>
<dbReference type="SUPFAM" id="SSF52096">
    <property type="entry name" value="ClpP/crotonase"/>
    <property type="match status" value="1"/>
</dbReference>
<evidence type="ECO:0000256" key="1">
    <source>
        <dbReference type="ARBA" id="ARBA00005254"/>
    </source>
</evidence>
<dbReference type="PANTHER" id="PTHR42964:SF1">
    <property type="entry name" value="POLYKETIDE BIOSYNTHESIS ENOYL-COA HYDRATASE PKSH-RELATED"/>
    <property type="match status" value="1"/>
</dbReference>
<accession>A0A4Y6Q2P1</accession>
<sequence>MSEEILTEIEDGIATITINRPNRRNALSGAVVSGLTERFRALSDNDDVTVIVLTGAGDKAFCAGGDLMDQQMGGGALAMHEDRGGFAEMLLAMNECTKPLIARVNGHALGGGFGLALNCDIAVGSTNASFGTPEIKVGLFPMMIMAVIQRNIGRKKAMEMMLTGKRLSAQEAEEYGIINYAVEPDELDVKVGELAERIAGFSPAILKLGRRAFYKTQDMGFEQALRMLHNELTINTLTEDAAEGIMAFIGKRDPEWKGQ</sequence>
<dbReference type="PROSITE" id="PS00166">
    <property type="entry name" value="ENOYL_COA_HYDRATASE"/>
    <property type="match status" value="1"/>
</dbReference>
<dbReference type="OrthoDB" id="5365311at2"/>
<protein>
    <submittedName>
        <fullName evidence="3">Crotonase</fullName>
    </submittedName>
</protein>
<dbReference type="Pfam" id="PF00378">
    <property type="entry name" value="ECH_1"/>
    <property type="match status" value="1"/>
</dbReference>
<dbReference type="InterPro" id="IPR018376">
    <property type="entry name" value="Enoyl-CoA_hyd/isom_CS"/>
</dbReference>
<dbReference type="InterPro" id="IPR029045">
    <property type="entry name" value="ClpP/crotonase-like_dom_sf"/>
</dbReference>
<dbReference type="EMBL" id="CP041186">
    <property type="protein sequence ID" value="QDG54275.1"/>
    <property type="molecule type" value="Genomic_DNA"/>
</dbReference>
<reference evidence="3 4" key="1">
    <citation type="submission" date="2019-06" db="EMBL/GenBank/DDBJ databases">
        <title>Persicimonas caeni gen. nov., sp. nov., a predatory bacterium isolated from solar saltern.</title>
        <authorList>
            <person name="Wang S."/>
        </authorList>
    </citation>
    <scope>NUCLEOTIDE SEQUENCE [LARGE SCALE GENOMIC DNA]</scope>
    <source>
        <strain evidence="3 4">YN101</strain>
    </source>
</reference>
<evidence type="ECO:0000313" key="3">
    <source>
        <dbReference type="EMBL" id="QDG54275.1"/>
    </source>
</evidence>
<dbReference type="InterPro" id="IPR001753">
    <property type="entry name" value="Enoyl-CoA_hydra/iso"/>
</dbReference>
<evidence type="ECO:0000313" key="4">
    <source>
        <dbReference type="Proteomes" id="UP000315995"/>
    </source>
</evidence>
<proteinExistence type="inferred from homology"/>